<feature type="compositionally biased region" description="Polar residues" evidence="1">
    <location>
        <begin position="149"/>
        <end position="172"/>
    </location>
</feature>
<dbReference type="InterPro" id="IPR045063">
    <property type="entry name" value="Dynamin_N"/>
</dbReference>
<dbReference type="OrthoDB" id="3598281at2759"/>
<dbReference type="InterPro" id="IPR056024">
    <property type="entry name" value="DUF7605"/>
</dbReference>
<dbReference type="Pfam" id="PF00350">
    <property type="entry name" value="Dynamin_N"/>
    <property type="match status" value="1"/>
</dbReference>
<evidence type="ECO:0000259" key="2">
    <source>
        <dbReference type="Pfam" id="PF00350"/>
    </source>
</evidence>
<name>A0A1L7XRA5_9HELO</name>
<dbReference type="InterPro" id="IPR027417">
    <property type="entry name" value="P-loop_NTPase"/>
</dbReference>
<dbReference type="Proteomes" id="UP000184330">
    <property type="component" value="Unassembled WGS sequence"/>
</dbReference>
<feature type="region of interest" description="Disordered" evidence="1">
    <location>
        <begin position="133"/>
        <end position="208"/>
    </location>
</feature>
<feature type="domain" description="DUF7605" evidence="3">
    <location>
        <begin position="801"/>
        <end position="993"/>
    </location>
</feature>
<protein>
    <recommendedName>
        <fullName evidence="6">G domain-containing protein</fullName>
    </recommendedName>
</protein>
<evidence type="ECO:0000256" key="1">
    <source>
        <dbReference type="SAM" id="MobiDB-lite"/>
    </source>
</evidence>
<feature type="compositionally biased region" description="Acidic residues" evidence="1">
    <location>
        <begin position="199"/>
        <end position="208"/>
    </location>
</feature>
<organism evidence="4 5">
    <name type="scientific">Phialocephala subalpina</name>
    <dbReference type="NCBI Taxonomy" id="576137"/>
    <lineage>
        <taxon>Eukaryota</taxon>
        <taxon>Fungi</taxon>
        <taxon>Dikarya</taxon>
        <taxon>Ascomycota</taxon>
        <taxon>Pezizomycotina</taxon>
        <taxon>Leotiomycetes</taxon>
        <taxon>Helotiales</taxon>
        <taxon>Mollisiaceae</taxon>
        <taxon>Phialocephala</taxon>
        <taxon>Phialocephala fortinii species complex</taxon>
    </lineage>
</organism>
<gene>
    <name evidence="4" type="ORF">PAC_17491</name>
</gene>
<feature type="region of interest" description="Disordered" evidence="1">
    <location>
        <begin position="1"/>
        <end position="40"/>
    </location>
</feature>
<dbReference type="STRING" id="576137.A0A1L7XRA5"/>
<evidence type="ECO:0000259" key="3">
    <source>
        <dbReference type="Pfam" id="PF24564"/>
    </source>
</evidence>
<evidence type="ECO:0000313" key="4">
    <source>
        <dbReference type="EMBL" id="CZR67592.1"/>
    </source>
</evidence>
<evidence type="ECO:0008006" key="6">
    <source>
        <dbReference type="Google" id="ProtNLM"/>
    </source>
</evidence>
<feature type="compositionally biased region" description="Basic and acidic residues" evidence="1">
    <location>
        <begin position="189"/>
        <end position="198"/>
    </location>
</feature>
<dbReference type="PANTHER" id="PTHR36681">
    <property type="entry name" value="NUCLEAR GTPASE, GERMINAL CENTER-ASSOCIATED, TANDEM DUPLICATE 3"/>
    <property type="match status" value="1"/>
</dbReference>
<sequence length="1088" mass="122077">MDYEDHSHVRLPSVESTDDPVFTPQSSTTFSPKIPASLPDLKPDVPIPSIEPPTPGLFELPDTSNPRILASFSTYENFVDTFKEVNLSPANNGSQLFRFGQKKELSPFTFRSIHNTTPEPTARVVQVTTQNLISRSGSGPGPGSEHSRYVSSSRAELPSVDQTSVNVVTPQATKRRASSAPVQPPVCDRLPRPARYDTNDETPPEDEPYFNKDFQRALQAGKSIAQQIGSVLGICELARDRESQVFSMIQTANELSQFDAPSVCKIGIVGDSGVGKSSLINSLLDETDLARTAGLGAACTSVVTEYRLRKRGQSAKYTIEIDHMTDVEIEEQLRELIWSYRNFHLSDLDDKGFTADEQKRLEDQSKLAWDTLKAAFGSRRELTEEYLKDPSAGAEERIQQQLRLWTNGLQWPVDSLQSGWLGSADTVEECNRKTQQFLTGNLWPFIKVMRIFLRSQVLKSGAILTDLPGFHDSNNARIKAAEDYMYECDEIFVVADIARVGTNKNVEMILEKSLGRNLKSGRPSQGIALVCTKSEVPILMSAPMEESVLTALQDLDVDEVRKKFFADNRCENAAKVTLLERIVEEAEIDNEMEGALRRRDEAQEELDYLYMTARNDYIEKFVRSTHAKMLGTRPLSVFCVSNKIYKKNRLRANVHNLSMRGSGIPALRKHCHKIPAQAQFRIGHNFLTVNLKSLVQQVQLWLVGGSQETMSNDATVQRLLKTLQDDLKMVLGNYQGRSLATFLSNLNLPSLPEYLWGCASQTKFLCNLKSRNASEAIHAAGETQKGTSSDIMIQPMGNNLGNWTENALEVSYTWIEYHPSKQLKYLASFSATDMPEAQVGCFCRRYGSWGSPKVLFREWNQDLIDSMVDDMSSWWNLYADMSIANVADLENQILGLLDGLISQVKDFQGAPLFADSLTTMNDSVKYLFVKVKEVARIQINSIRRDASRNHQSSYIFEEMRPSYRACMEDSAKSRGDGVTARRLACLRQAIGSDRNPILFSAIRSRLQNDLFELAADTADILDSEIKNILTLIEHNIEMLRGTEAKVLAKNGNFLERLGRVAAGVLREMENIMDIAAQVMREAKEHGYY</sequence>
<dbReference type="PANTHER" id="PTHR36681:SF3">
    <property type="entry name" value="NUCLEAR GTPASE, GERMINAL CENTER-ASSOCIATED, TANDEM DUPLICATE 3"/>
    <property type="match status" value="1"/>
</dbReference>
<dbReference type="Gene3D" id="3.40.50.300">
    <property type="entry name" value="P-loop containing nucleotide triphosphate hydrolases"/>
    <property type="match status" value="1"/>
</dbReference>
<dbReference type="EMBL" id="FJOG01000045">
    <property type="protein sequence ID" value="CZR67592.1"/>
    <property type="molecule type" value="Genomic_DNA"/>
</dbReference>
<feature type="domain" description="Dynamin N-terminal" evidence="2">
    <location>
        <begin position="266"/>
        <end position="513"/>
    </location>
</feature>
<accession>A0A1L7XRA5</accession>
<evidence type="ECO:0000313" key="5">
    <source>
        <dbReference type="Proteomes" id="UP000184330"/>
    </source>
</evidence>
<proteinExistence type="predicted"/>
<reference evidence="4 5" key="1">
    <citation type="submission" date="2016-03" db="EMBL/GenBank/DDBJ databases">
        <authorList>
            <person name="Ploux O."/>
        </authorList>
    </citation>
    <scope>NUCLEOTIDE SEQUENCE [LARGE SCALE GENOMIC DNA]</scope>
    <source>
        <strain evidence="4 5">UAMH 11012</strain>
    </source>
</reference>
<dbReference type="Pfam" id="PF24564">
    <property type="entry name" value="DUF7605"/>
    <property type="match status" value="1"/>
</dbReference>
<dbReference type="SUPFAM" id="SSF52540">
    <property type="entry name" value="P-loop containing nucleoside triphosphate hydrolases"/>
    <property type="match status" value="1"/>
</dbReference>
<dbReference type="AlphaFoldDB" id="A0A1L7XRA5"/>
<keyword evidence="5" id="KW-1185">Reference proteome</keyword>